<dbReference type="EMBL" id="AEGP01000029">
    <property type="protein sequence ID" value="EGG42421.1"/>
    <property type="molecule type" value="Genomic_DNA"/>
</dbReference>
<comment type="caution">
    <text evidence="1">The sequence shown here is derived from an EMBL/GenBank/DDBJ whole genome shotgun (WGS) entry which is preliminary data.</text>
</comment>
<dbReference type="HOGENOM" id="CLU_1891323_0_0_2"/>
<organism evidence="1">
    <name type="scientific">Candidatus Nitrosarchaeum limnium SFB1</name>
    <dbReference type="NCBI Taxonomy" id="886738"/>
    <lineage>
        <taxon>Archaea</taxon>
        <taxon>Nitrososphaerota</taxon>
        <taxon>Nitrososphaeria</taxon>
        <taxon>Nitrosopumilales</taxon>
        <taxon>Nitrosopumilaceae</taxon>
        <taxon>Nitrosarchaeum</taxon>
    </lineage>
</organism>
<gene>
    <name evidence="1" type="ORF">Nlim_0602</name>
</gene>
<accession>F3KJE4</accession>
<evidence type="ECO:0000313" key="1">
    <source>
        <dbReference type="EMBL" id="EGG42421.1"/>
    </source>
</evidence>
<reference evidence="1" key="1">
    <citation type="journal article" date="2011" name="PLoS ONE">
        <title>Genome of a low-salinity ammonia-oxidizing archaeon determined by single-cell and metagenomic analysis.</title>
        <authorList>
            <person name="Blainey P.C."/>
            <person name="Mosier A.C."/>
            <person name="Potanina A."/>
            <person name="Francis C.A."/>
            <person name="Quake S.R."/>
        </authorList>
    </citation>
    <scope>NUCLEOTIDE SEQUENCE [LARGE SCALE GENOMIC DNA]</scope>
    <source>
        <strain evidence="1">SFB1</strain>
    </source>
</reference>
<name>F3KJE4_9ARCH</name>
<proteinExistence type="predicted"/>
<sequence>MSLKEQSLSKNDSKLEKTKISICDLFQNNTSEILQKMEYQVPIYLQGYSDLFTKYLHSFNTLFGTCRMSEKQFFDKLGVDHFVLQEIADYWNFLKNLSLIQIELNSKFVEDYIEFRVSTIDSFDKSLTSILDYYTKTLSEFNKK</sequence>
<protein>
    <submittedName>
        <fullName evidence="1">Uncharacterized protein</fullName>
    </submittedName>
</protein>
<dbReference type="Proteomes" id="UP000004348">
    <property type="component" value="Chromosome"/>
</dbReference>
<dbReference type="AlphaFoldDB" id="F3KJE4"/>